<gene>
    <name evidence="1" type="ORF">JI742_06050</name>
</gene>
<evidence type="ECO:0000313" key="1">
    <source>
        <dbReference type="EMBL" id="MBL0719449.1"/>
    </source>
</evidence>
<organism evidence="1 2">
    <name type="scientific">Aquariibacter lacus</name>
    <dbReference type="NCBI Taxonomy" id="2801332"/>
    <lineage>
        <taxon>Bacteria</taxon>
        <taxon>Pseudomonadati</taxon>
        <taxon>Pseudomonadota</taxon>
        <taxon>Betaproteobacteria</taxon>
        <taxon>Burkholderiales</taxon>
        <taxon>Sphaerotilaceae</taxon>
        <taxon>Aquariibacter</taxon>
    </lineage>
</organism>
<keyword evidence="2" id="KW-1185">Reference proteome</keyword>
<reference evidence="1 2" key="1">
    <citation type="submission" date="2021-01" db="EMBL/GenBank/DDBJ databases">
        <title>Piscinibacter sp. Jin2 Genome sequencing and assembly.</title>
        <authorList>
            <person name="Kim I."/>
        </authorList>
    </citation>
    <scope>NUCLEOTIDE SEQUENCE [LARGE SCALE GENOMIC DNA]</scope>
    <source>
        <strain evidence="1 2">Jin2</strain>
    </source>
</reference>
<comment type="caution">
    <text evidence="1">The sequence shown here is derived from an EMBL/GenBank/DDBJ whole genome shotgun (WGS) entry which is preliminary data.</text>
</comment>
<name>A0A9X1BR12_9BURK</name>
<sequence length="305" mass="32360">MSTLDTQLVAGLAPAFKTRNAGLDALFYDIGALTPEEQASVGPGADEEGALIVVPPGGSTQRTRHHPDIAHFLAAEGETVQALVVAGVGSSALGTAALARNVADAYGIEVAGLVSGYGASDLLSEALGGWFFYGATDRFRHGLREMSRRLEARATPAPAPATPGGRVGARAKPATPLADLDALGRLLAAAPPRLRLLVGHSKGCLMIDHALESHADALRRQGRESPLFERLHVVTFGAVCDLPPVYRHRHQFLGALDSFGGLNSRLDLPFQRLPGAWHHLNRRWPAHVDVAACLRRELPAVFEPA</sequence>
<dbReference type="EMBL" id="JAERRA010000001">
    <property type="protein sequence ID" value="MBL0719449.1"/>
    <property type="molecule type" value="Genomic_DNA"/>
</dbReference>
<dbReference type="AlphaFoldDB" id="A0A9X1BR12"/>
<proteinExistence type="predicted"/>
<protein>
    <submittedName>
        <fullName evidence="1">Uncharacterized protein</fullName>
    </submittedName>
</protein>
<evidence type="ECO:0000313" key="2">
    <source>
        <dbReference type="Proteomes" id="UP000643207"/>
    </source>
</evidence>
<accession>A0A9X1BR12</accession>
<dbReference type="RefSeq" id="WP_201824749.1">
    <property type="nucleotide sequence ID" value="NZ_JAERRA010000001.1"/>
</dbReference>
<dbReference type="Proteomes" id="UP000643207">
    <property type="component" value="Unassembled WGS sequence"/>
</dbReference>